<protein>
    <submittedName>
        <fullName evidence="20">Undecaprenol kinase/diacylglycerol kinase (ATP)</fullName>
    </submittedName>
</protein>
<dbReference type="OrthoDB" id="9789934at2"/>
<evidence type="ECO:0000256" key="11">
    <source>
        <dbReference type="ARBA" id="ARBA00023098"/>
    </source>
</evidence>
<keyword evidence="6 19" id="KW-0812">Transmembrane</keyword>
<keyword evidence="4" id="KW-0444">Lipid biosynthesis</keyword>
<dbReference type="GO" id="GO:0005886">
    <property type="term" value="C:plasma membrane"/>
    <property type="evidence" value="ECO:0007669"/>
    <property type="project" value="UniProtKB-SubCell"/>
</dbReference>
<dbReference type="RefSeq" id="WP_148928475.1">
    <property type="nucleotide sequence ID" value="NZ_VNHS01000002.1"/>
</dbReference>
<evidence type="ECO:0000256" key="6">
    <source>
        <dbReference type="ARBA" id="ARBA00022692"/>
    </source>
</evidence>
<keyword evidence="14" id="KW-1208">Phospholipid metabolism</keyword>
<evidence type="ECO:0000256" key="17">
    <source>
        <dbReference type="PIRSR" id="PIRSR600829-3"/>
    </source>
</evidence>
<evidence type="ECO:0000256" key="3">
    <source>
        <dbReference type="ARBA" id="ARBA00022475"/>
    </source>
</evidence>
<keyword evidence="13" id="KW-0594">Phospholipid biosynthesis</keyword>
<dbReference type="PANTHER" id="PTHR34299">
    <property type="entry name" value="DIACYLGLYCEROL KINASE"/>
    <property type="match status" value="1"/>
</dbReference>
<evidence type="ECO:0000256" key="4">
    <source>
        <dbReference type="ARBA" id="ARBA00022516"/>
    </source>
</evidence>
<keyword evidence="21" id="KW-1185">Reference proteome</keyword>
<dbReference type="InterPro" id="IPR000829">
    <property type="entry name" value="DAGK"/>
</dbReference>
<dbReference type="Proteomes" id="UP000323257">
    <property type="component" value="Unassembled WGS sequence"/>
</dbReference>
<dbReference type="InterPro" id="IPR033717">
    <property type="entry name" value="UDPK"/>
</dbReference>
<feature type="transmembrane region" description="Helical" evidence="19">
    <location>
        <begin position="26"/>
        <end position="43"/>
    </location>
</feature>
<evidence type="ECO:0000256" key="7">
    <source>
        <dbReference type="ARBA" id="ARBA00022741"/>
    </source>
</evidence>
<keyword evidence="5" id="KW-0808">Transferase</keyword>
<evidence type="ECO:0000256" key="10">
    <source>
        <dbReference type="ARBA" id="ARBA00022989"/>
    </source>
</evidence>
<keyword evidence="8 20" id="KW-0418">Kinase</keyword>
<feature type="binding site" evidence="17">
    <location>
        <position position="3"/>
    </location>
    <ligand>
        <name>ATP</name>
        <dbReference type="ChEBI" id="CHEBI:30616"/>
    </ligand>
</feature>
<dbReference type="Gene3D" id="1.10.287.3610">
    <property type="match status" value="1"/>
</dbReference>
<feature type="transmembrane region" description="Helical" evidence="19">
    <location>
        <begin position="90"/>
        <end position="111"/>
    </location>
</feature>
<reference evidence="20 21" key="1">
    <citation type="submission" date="2019-07" db="EMBL/GenBank/DDBJ databases">
        <title>Genomic Encyclopedia of Type Strains, Phase III (KMG-III): the genomes of soil and plant-associated and newly described type strains.</title>
        <authorList>
            <person name="Whitman W."/>
        </authorList>
    </citation>
    <scope>NUCLEOTIDE SEQUENCE [LARGE SCALE GENOMIC DNA]</scope>
    <source>
        <strain evidence="20 21">BL24</strain>
    </source>
</reference>
<feature type="binding site" evidence="17">
    <location>
        <position position="70"/>
    </location>
    <ligand>
        <name>ATP</name>
        <dbReference type="ChEBI" id="CHEBI:30616"/>
    </ligand>
</feature>
<evidence type="ECO:0000256" key="1">
    <source>
        <dbReference type="ARBA" id="ARBA00004651"/>
    </source>
</evidence>
<dbReference type="GO" id="GO:0008654">
    <property type="term" value="P:phospholipid biosynthetic process"/>
    <property type="evidence" value="ECO:0007669"/>
    <property type="project" value="UniProtKB-KW"/>
</dbReference>
<comment type="cofactor">
    <cofactor evidence="18">
        <name>Mg(2+)</name>
        <dbReference type="ChEBI" id="CHEBI:18420"/>
    </cofactor>
    <text evidence="18">Mn(2+), Zn(2+), Cd(2+) and Co(2+) support activity to lesser extents.</text>
</comment>
<evidence type="ECO:0000256" key="5">
    <source>
        <dbReference type="ARBA" id="ARBA00022679"/>
    </source>
</evidence>
<evidence type="ECO:0000313" key="20">
    <source>
        <dbReference type="EMBL" id="TYP78004.1"/>
    </source>
</evidence>
<organism evidence="20 21">
    <name type="scientific">Paenibacillus methanolicus</name>
    <dbReference type="NCBI Taxonomy" id="582686"/>
    <lineage>
        <taxon>Bacteria</taxon>
        <taxon>Bacillati</taxon>
        <taxon>Bacillota</taxon>
        <taxon>Bacilli</taxon>
        <taxon>Bacillales</taxon>
        <taxon>Paenibacillaceae</taxon>
        <taxon>Paenibacillus</taxon>
    </lineage>
</organism>
<dbReference type="GO" id="GO:0005524">
    <property type="term" value="F:ATP binding"/>
    <property type="evidence" value="ECO:0007669"/>
    <property type="project" value="UniProtKB-KW"/>
</dbReference>
<gene>
    <name evidence="20" type="ORF">BCM02_102580</name>
</gene>
<comment type="subcellular location">
    <subcellularLocation>
        <location evidence="1">Cell membrane</location>
        <topology evidence="1">Multi-pass membrane protein</topology>
    </subcellularLocation>
</comment>
<dbReference type="PROSITE" id="PS01069">
    <property type="entry name" value="DAGK_PROKAR"/>
    <property type="match status" value="1"/>
</dbReference>
<evidence type="ECO:0000256" key="16">
    <source>
        <dbReference type="PIRSR" id="PIRSR600829-2"/>
    </source>
</evidence>
<dbReference type="InterPro" id="IPR036945">
    <property type="entry name" value="DAGK_sf"/>
</dbReference>
<dbReference type="Pfam" id="PF01219">
    <property type="entry name" value="DAGK_prokar"/>
    <property type="match status" value="1"/>
</dbReference>
<dbReference type="GO" id="GO:0046872">
    <property type="term" value="F:metal ion binding"/>
    <property type="evidence" value="ECO:0007669"/>
    <property type="project" value="UniProtKB-KW"/>
</dbReference>
<accession>A0A5S5CF55</accession>
<dbReference type="GO" id="GO:0016301">
    <property type="term" value="F:kinase activity"/>
    <property type="evidence" value="ECO:0007669"/>
    <property type="project" value="UniProtKB-KW"/>
</dbReference>
<evidence type="ECO:0000256" key="15">
    <source>
        <dbReference type="PIRSR" id="PIRSR600829-1"/>
    </source>
</evidence>
<evidence type="ECO:0000256" key="14">
    <source>
        <dbReference type="ARBA" id="ARBA00023264"/>
    </source>
</evidence>
<keyword evidence="3" id="KW-1003">Cell membrane</keyword>
<proteinExistence type="inferred from homology"/>
<feature type="binding site" evidence="16">
    <location>
        <position position="63"/>
    </location>
    <ligand>
        <name>substrate</name>
    </ligand>
</feature>
<sequence length="120" mass="12778">MRRFWQNVGFAVEGLRYATRTQRHMRIHWIASALAAAAGFWLGLTGLEWAVLALLIAVVLAAELLNTAVECVVDLASPQRHPLAKAAKDTAAAAVLVIAAAAVVIGAILFLPHLAVKFGL</sequence>
<evidence type="ECO:0000256" key="19">
    <source>
        <dbReference type="SAM" id="Phobius"/>
    </source>
</evidence>
<keyword evidence="10 19" id="KW-1133">Transmembrane helix</keyword>
<comment type="caution">
    <text evidence="20">The sequence shown here is derived from an EMBL/GenBank/DDBJ whole genome shotgun (WGS) entry which is preliminary data.</text>
</comment>
<keyword evidence="12 19" id="KW-0472">Membrane</keyword>
<comment type="similarity">
    <text evidence="2">Belongs to the bacterial diacylglycerol kinase family.</text>
</comment>
<name>A0A5S5CF55_9BACL</name>
<feature type="binding site" evidence="17">
    <location>
        <begin position="88"/>
        <end position="89"/>
    </location>
    <ligand>
        <name>ATP</name>
        <dbReference type="ChEBI" id="CHEBI:30616"/>
    </ligand>
</feature>
<evidence type="ECO:0000256" key="9">
    <source>
        <dbReference type="ARBA" id="ARBA00022840"/>
    </source>
</evidence>
<keyword evidence="7 17" id="KW-0547">Nucleotide-binding</keyword>
<keyword evidence="18" id="KW-0479">Metal-binding</keyword>
<feature type="binding site" evidence="16">
    <location>
        <position position="3"/>
    </location>
    <ligand>
        <name>substrate</name>
    </ligand>
</feature>
<evidence type="ECO:0000256" key="13">
    <source>
        <dbReference type="ARBA" id="ARBA00023209"/>
    </source>
</evidence>
<evidence type="ECO:0000256" key="2">
    <source>
        <dbReference type="ARBA" id="ARBA00005967"/>
    </source>
</evidence>
<dbReference type="PANTHER" id="PTHR34299:SF1">
    <property type="entry name" value="DIACYLGLYCEROL KINASE"/>
    <property type="match status" value="1"/>
</dbReference>
<dbReference type="CDD" id="cd14265">
    <property type="entry name" value="UDPK_IM_like"/>
    <property type="match status" value="1"/>
</dbReference>
<keyword evidence="9 17" id="KW-0067">ATP-binding</keyword>
<dbReference type="AlphaFoldDB" id="A0A5S5CF55"/>
<feature type="active site" description="Proton acceptor" evidence="15">
    <location>
        <position position="63"/>
    </location>
</feature>
<feature type="transmembrane region" description="Helical" evidence="19">
    <location>
        <begin position="49"/>
        <end position="69"/>
    </location>
</feature>
<keyword evidence="18" id="KW-0460">Magnesium</keyword>
<dbReference type="EMBL" id="VNHS01000002">
    <property type="protein sequence ID" value="TYP78004.1"/>
    <property type="molecule type" value="Genomic_DNA"/>
</dbReference>
<feature type="binding site" evidence="18">
    <location>
        <position position="70"/>
    </location>
    <ligand>
        <name>a divalent metal cation</name>
        <dbReference type="ChEBI" id="CHEBI:60240"/>
    </ligand>
</feature>
<keyword evidence="11" id="KW-0443">Lipid metabolism</keyword>
<evidence type="ECO:0000256" key="12">
    <source>
        <dbReference type="ARBA" id="ARBA00023136"/>
    </source>
</evidence>
<evidence type="ECO:0000256" key="8">
    <source>
        <dbReference type="ARBA" id="ARBA00022777"/>
    </source>
</evidence>
<evidence type="ECO:0000313" key="21">
    <source>
        <dbReference type="Proteomes" id="UP000323257"/>
    </source>
</evidence>
<evidence type="ECO:0000256" key="18">
    <source>
        <dbReference type="PIRSR" id="PIRSR600829-4"/>
    </source>
</evidence>